<dbReference type="Proteomes" id="UP000824189">
    <property type="component" value="Unassembled WGS sequence"/>
</dbReference>
<proteinExistence type="predicted"/>
<dbReference type="InterPro" id="IPR017523">
    <property type="entry name" value="Rv3268"/>
</dbReference>
<reference evidence="1" key="2">
    <citation type="submission" date="2021-04" db="EMBL/GenBank/DDBJ databases">
        <authorList>
            <person name="Gilroy R."/>
        </authorList>
    </citation>
    <scope>NUCLEOTIDE SEQUENCE</scope>
    <source>
        <strain evidence="1">4376</strain>
    </source>
</reference>
<reference evidence="1" key="1">
    <citation type="journal article" date="2021" name="PeerJ">
        <title>Extensive microbial diversity within the chicken gut microbiome revealed by metagenomics and culture.</title>
        <authorList>
            <person name="Gilroy R."/>
            <person name="Ravi A."/>
            <person name="Getino M."/>
            <person name="Pursley I."/>
            <person name="Horton D.L."/>
            <person name="Alikhan N.F."/>
            <person name="Baker D."/>
            <person name="Gharbi K."/>
            <person name="Hall N."/>
            <person name="Watson M."/>
            <person name="Adriaenssens E.M."/>
            <person name="Foster-Nyarko E."/>
            <person name="Jarju S."/>
            <person name="Secka A."/>
            <person name="Antonio M."/>
            <person name="Oren A."/>
            <person name="Chaudhuri R.R."/>
            <person name="La Ragione R."/>
            <person name="Hildebrand F."/>
            <person name="Pallen M.J."/>
        </authorList>
    </citation>
    <scope>NUCLEOTIDE SEQUENCE</scope>
    <source>
        <strain evidence="1">4376</strain>
    </source>
</reference>
<dbReference type="EMBL" id="DXFZ01000037">
    <property type="protein sequence ID" value="HIW95465.1"/>
    <property type="molecule type" value="Genomic_DNA"/>
</dbReference>
<name>A0A9D1RXR7_9CORY</name>
<comment type="caution">
    <text evidence="1">The sequence shown here is derived from an EMBL/GenBank/DDBJ whole genome shotgun (WGS) entry which is preliminary data.</text>
</comment>
<accession>A0A9D1RXR7</accession>
<evidence type="ECO:0000313" key="2">
    <source>
        <dbReference type="Proteomes" id="UP000824189"/>
    </source>
</evidence>
<gene>
    <name evidence="1" type="ORF">H9867_03115</name>
</gene>
<evidence type="ECO:0000313" key="1">
    <source>
        <dbReference type="EMBL" id="HIW95465.1"/>
    </source>
</evidence>
<dbReference type="SUPFAM" id="SSF56801">
    <property type="entry name" value="Acetyl-CoA synthetase-like"/>
    <property type="match status" value="1"/>
</dbReference>
<sequence>MDVISDPLAIDPASPRLTTYTDAGRMELSAQTLGNWVAKVANLLVEAGAQPGDEAVLECAPGWQPAAIAFGCWRVGVELVSGGDATSPSFAFVDTPELADECEADEIYMVSRDAFGRGIEESGGRVDFGVEDFSPTVRTQPDAYTGPVVSGQALVRVGGEEIHREDLKAAGERVLTGGWDDVAGMARALAPIFAGGSVVVTTDTSPERVAEIAAEENTTATVV</sequence>
<protein>
    <submittedName>
        <fullName evidence="1">TIGR03089 family protein</fullName>
    </submittedName>
</protein>
<dbReference type="AlphaFoldDB" id="A0A9D1RXR7"/>
<organism evidence="1 2">
    <name type="scientific">Candidatus Corynebacterium gallistercoris</name>
    <dbReference type="NCBI Taxonomy" id="2838530"/>
    <lineage>
        <taxon>Bacteria</taxon>
        <taxon>Bacillati</taxon>
        <taxon>Actinomycetota</taxon>
        <taxon>Actinomycetes</taxon>
        <taxon>Mycobacteriales</taxon>
        <taxon>Corynebacteriaceae</taxon>
        <taxon>Corynebacterium</taxon>
    </lineage>
</organism>
<dbReference type="NCBIfam" id="TIGR03089">
    <property type="entry name" value="TIGR03089 family protein"/>
    <property type="match status" value="1"/>
</dbReference>